<dbReference type="RefSeq" id="XP_007323972.1">
    <property type="nucleotide sequence ID" value="XM_007323910.1"/>
</dbReference>
<sequence>MRSLFTPNSHYRQVHHHAEQNAPRAYQPPLGLVPSGGLYPVTPPQPIPRSHRPHHGHKRSEAADMPPQRNFEMMMPPTLSMICARVQAKREAKAVAGPPGNQRKFVPVDLDKALPQTPDSPGMLKKAGPPVGGFPVVRKSASTVFHSSHQAATPPL</sequence>
<evidence type="ECO:0000256" key="1">
    <source>
        <dbReference type="SAM" id="MobiDB-lite"/>
    </source>
</evidence>
<name>F8PC51_SERL9</name>
<dbReference type="GeneID" id="18821389"/>
<feature type="region of interest" description="Disordered" evidence="1">
    <location>
        <begin position="112"/>
        <end position="135"/>
    </location>
</feature>
<gene>
    <name evidence="2" type="ORF">SERLADRAFT_479632</name>
</gene>
<feature type="compositionally biased region" description="Polar residues" evidence="1">
    <location>
        <begin position="1"/>
        <end position="11"/>
    </location>
</feature>
<dbReference type="AlphaFoldDB" id="F8PC51"/>
<feature type="region of interest" description="Disordered" evidence="1">
    <location>
        <begin position="36"/>
        <end position="73"/>
    </location>
</feature>
<dbReference type="HOGENOM" id="CLU_1691053_0_0_1"/>
<proteinExistence type="predicted"/>
<reference evidence="2" key="1">
    <citation type="submission" date="2011-04" db="EMBL/GenBank/DDBJ databases">
        <title>Evolution of plant cell wall degrading machinery underlies the functional diversity of forest fungi.</title>
        <authorList>
            <consortium name="US DOE Joint Genome Institute (JGI-PGF)"/>
            <person name="Eastwood D.C."/>
            <person name="Floudas D."/>
            <person name="Binder M."/>
            <person name="Majcherczyk A."/>
            <person name="Schneider P."/>
            <person name="Aerts A."/>
            <person name="Asiegbu F.O."/>
            <person name="Baker S.E."/>
            <person name="Barry K."/>
            <person name="Bendiksby M."/>
            <person name="Blumentritt M."/>
            <person name="Coutinho P.M."/>
            <person name="Cullen D."/>
            <person name="Cullen D."/>
            <person name="Gathman A."/>
            <person name="Goodell B."/>
            <person name="Henrissat B."/>
            <person name="Ihrmark K."/>
            <person name="Kauserud H."/>
            <person name="Kohler A."/>
            <person name="LaButti K."/>
            <person name="Lapidus A."/>
            <person name="Lavin J.L."/>
            <person name="Lee Y.-H."/>
            <person name="Lindquist E."/>
            <person name="Lilly W."/>
            <person name="Lucas S."/>
            <person name="Morin E."/>
            <person name="Murat C."/>
            <person name="Oguiza J.A."/>
            <person name="Park J."/>
            <person name="Pisabarro A.G."/>
            <person name="Riley R."/>
            <person name="Rosling A."/>
            <person name="Salamov A."/>
            <person name="Schmidt O."/>
            <person name="Schmutz J."/>
            <person name="Skrede I."/>
            <person name="Stenlid J."/>
            <person name="Wiebenga A."/>
            <person name="Xie X."/>
            <person name="Kues U."/>
            <person name="Hibbett D.S."/>
            <person name="Hoffmeister D."/>
            <person name="Hogberg N."/>
            <person name="Martin F."/>
            <person name="Grigoriev I.V."/>
            <person name="Watkinson S.C."/>
        </authorList>
    </citation>
    <scope>NUCLEOTIDE SEQUENCE</scope>
    <source>
        <strain evidence="2">S7.9</strain>
    </source>
</reference>
<dbReference type="KEGG" id="sla:SERLADRAFT_479632"/>
<feature type="non-terminal residue" evidence="2">
    <location>
        <position position="156"/>
    </location>
</feature>
<organism>
    <name type="scientific">Serpula lacrymans var. lacrymans (strain S7.9)</name>
    <name type="common">Dry rot fungus</name>
    <dbReference type="NCBI Taxonomy" id="578457"/>
    <lineage>
        <taxon>Eukaryota</taxon>
        <taxon>Fungi</taxon>
        <taxon>Dikarya</taxon>
        <taxon>Basidiomycota</taxon>
        <taxon>Agaricomycotina</taxon>
        <taxon>Agaricomycetes</taxon>
        <taxon>Agaricomycetidae</taxon>
        <taxon>Boletales</taxon>
        <taxon>Coniophorineae</taxon>
        <taxon>Serpulaceae</taxon>
        <taxon>Serpula</taxon>
    </lineage>
</organism>
<protein>
    <submittedName>
        <fullName evidence="2">Uncharacterized protein</fullName>
    </submittedName>
</protein>
<feature type="region of interest" description="Disordered" evidence="1">
    <location>
        <begin position="1"/>
        <end position="20"/>
    </location>
</feature>
<feature type="compositionally biased region" description="Basic residues" evidence="1">
    <location>
        <begin position="49"/>
        <end position="58"/>
    </location>
</feature>
<evidence type="ECO:0000313" key="2">
    <source>
        <dbReference type="EMBL" id="EGO19251.1"/>
    </source>
</evidence>
<dbReference type="Proteomes" id="UP000008064">
    <property type="component" value="Unassembled WGS sequence"/>
</dbReference>
<accession>F8PC51</accession>
<dbReference type="EMBL" id="GL945444">
    <property type="protein sequence ID" value="EGO19251.1"/>
    <property type="molecule type" value="Genomic_DNA"/>
</dbReference>